<reference evidence="7 8" key="1">
    <citation type="submission" date="2021-05" db="EMBL/GenBank/DDBJ databases">
        <title>Fusibacter ferrireducens sp. nov., an anaerobic, sulfur- and Fe-reducing bacterium isolated from the mangrove sediment.</title>
        <authorList>
            <person name="Qiu D."/>
        </authorList>
    </citation>
    <scope>NUCLEOTIDE SEQUENCE [LARGE SCALE GENOMIC DNA]</scope>
    <source>
        <strain evidence="7 8">DSM 12116</strain>
    </source>
</reference>
<evidence type="ECO:0000256" key="5">
    <source>
        <dbReference type="ARBA" id="ARBA00023285"/>
    </source>
</evidence>
<evidence type="ECO:0000256" key="4">
    <source>
        <dbReference type="ARBA" id="ARBA00023235"/>
    </source>
</evidence>
<organism evidence="7 8">
    <name type="scientific">Fusibacter paucivorans</name>
    <dbReference type="NCBI Taxonomy" id="76009"/>
    <lineage>
        <taxon>Bacteria</taxon>
        <taxon>Bacillati</taxon>
        <taxon>Bacillota</taxon>
        <taxon>Clostridia</taxon>
        <taxon>Eubacteriales</taxon>
        <taxon>Eubacteriales Family XII. Incertae Sedis</taxon>
        <taxon>Fusibacter</taxon>
    </lineage>
</organism>
<sequence length="727" mass="80459">MKNETDKRQNGYDENGHLFGEFTAPSYEEWQEAVEKLLKGKPFEKAMYTKTHEGITLRPIYRKEDLEKVPFADTLPGYPPFVRGTKAEGNISEPWLVNQEVYAGTPGAFHECIIDELYRGLNVLNLKMDLPSQLGYDADDELAEDVGYRGVSISTLEDLTAAFQELVLDVLPLHINAGMNPIPIMAMIGAYLKKSDLPLANIKGVLGYDPLGMLAKHGQMPFALSEAYDFMADATNWTLHENSTLRTILVEGHPYHDGGADSVQELAYTMAVGTAYIRAMLDRGIAIDDIASKMVFSFSIGSNFFMEISKLRAARILFSKVIEAFGGSETAQKIYLHAKTSSWTKTIYDPYVNMLRNASEGFSGAIAGVDSLTIVPFDEAIREADSFSRRVSRNVQFILQDECNFTQPIDPAGGSWYIETLTHEIAQKAWETFQATEAAGGFEAMLTGGEIQSAIALKYEAKFKDMAKRKHVWVGVNQYANMTEKKLTVQHTSDEKLKKLRQESLQKFRLKRPLFAVADKVSALGDEKTENGHISMPLAIEAIEVGATMGEIAQLCSDLSEQDIMIKAIQYERGASRFEALRDKTDQYQKAGKAPKVFLFNMGPIPQHKGRADFTTGFFEVGGFEVMQNNGFKEVDPAVAAGLASGAQVGVICSTDAVYPEIVPEIAEKIRHTNSNMKLVLAGKPPKDLEAIYRNAGIDDFIYMGADCYGLLSAILENVAEEVIENA</sequence>
<keyword evidence="4" id="KW-0413">Isomerase</keyword>
<dbReference type="InterPro" id="IPR036724">
    <property type="entry name" value="Cobalamin-bd_sf"/>
</dbReference>
<evidence type="ECO:0000313" key="8">
    <source>
        <dbReference type="Proteomes" id="UP000746471"/>
    </source>
</evidence>
<dbReference type="RefSeq" id="WP_213238174.1">
    <property type="nucleotide sequence ID" value="NZ_JAHBCL010000036.1"/>
</dbReference>
<dbReference type="SUPFAM" id="SSF51703">
    <property type="entry name" value="Cobalamin (vitamin B12)-dependent enzymes"/>
    <property type="match status" value="1"/>
</dbReference>
<dbReference type="PANTHER" id="PTHR48101:SF4">
    <property type="entry name" value="METHYLMALONYL-COA MUTASE, MITOCHONDRIAL"/>
    <property type="match status" value="1"/>
</dbReference>
<dbReference type="CDD" id="cd03677">
    <property type="entry name" value="MM_CoA_mutase_beta"/>
    <property type="match status" value="1"/>
</dbReference>
<protein>
    <submittedName>
        <fullName evidence="7">Acyl-CoA mutase large subunit family protein</fullName>
    </submittedName>
</protein>
<gene>
    <name evidence="7" type="ORF">KHM83_16615</name>
</gene>
<evidence type="ECO:0000256" key="3">
    <source>
        <dbReference type="ARBA" id="ARBA00022628"/>
    </source>
</evidence>
<evidence type="ECO:0000256" key="1">
    <source>
        <dbReference type="ARBA" id="ARBA00001922"/>
    </source>
</evidence>
<dbReference type="InterPro" id="IPR016176">
    <property type="entry name" value="Cbl-dep_enz_cat"/>
</dbReference>
<dbReference type="InterPro" id="IPR006099">
    <property type="entry name" value="MeMalonylCoA_mutase_a/b_cat"/>
</dbReference>
<feature type="domain" description="Methylmalonyl-CoA mutase alpha/beta chain catalytic" evidence="6">
    <location>
        <begin position="50"/>
        <end position="558"/>
    </location>
</feature>
<dbReference type="EMBL" id="JAHBCL010000036">
    <property type="protein sequence ID" value="MBS7528314.1"/>
    <property type="molecule type" value="Genomic_DNA"/>
</dbReference>
<keyword evidence="3" id="KW-0846">Cobalamin</keyword>
<dbReference type="PANTHER" id="PTHR48101">
    <property type="entry name" value="METHYLMALONYL-COA MUTASE, MITOCHONDRIAL-RELATED"/>
    <property type="match status" value="1"/>
</dbReference>
<dbReference type="Gene3D" id="3.40.50.280">
    <property type="entry name" value="Cobalamin-binding domain"/>
    <property type="match status" value="1"/>
</dbReference>
<comment type="similarity">
    <text evidence="2">Belongs to the methylmalonyl-CoA mutase family.</text>
</comment>
<dbReference type="SUPFAM" id="SSF52242">
    <property type="entry name" value="Cobalamin (vitamin B12)-binding domain"/>
    <property type="match status" value="1"/>
</dbReference>
<proteinExistence type="inferred from homology"/>
<comment type="cofactor">
    <cofactor evidence="1">
        <name>adenosylcob(III)alamin</name>
        <dbReference type="ChEBI" id="CHEBI:18408"/>
    </cofactor>
</comment>
<keyword evidence="8" id="KW-1185">Reference proteome</keyword>
<evidence type="ECO:0000256" key="2">
    <source>
        <dbReference type="ARBA" id="ARBA00008465"/>
    </source>
</evidence>
<dbReference type="Pfam" id="PF01642">
    <property type="entry name" value="MM_CoA_mutase"/>
    <property type="match status" value="1"/>
</dbReference>
<evidence type="ECO:0000313" key="7">
    <source>
        <dbReference type="EMBL" id="MBS7528314.1"/>
    </source>
</evidence>
<comment type="caution">
    <text evidence="7">The sequence shown here is derived from an EMBL/GenBank/DDBJ whole genome shotgun (WGS) entry which is preliminary data.</text>
</comment>
<keyword evidence="5" id="KW-0170">Cobalt</keyword>
<accession>A0ABS5PT14</accession>
<dbReference type="Gene3D" id="3.20.20.240">
    <property type="entry name" value="Methylmalonyl-CoA mutase"/>
    <property type="match status" value="1"/>
</dbReference>
<evidence type="ECO:0000259" key="6">
    <source>
        <dbReference type="Pfam" id="PF01642"/>
    </source>
</evidence>
<dbReference type="Proteomes" id="UP000746471">
    <property type="component" value="Unassembled WGS sequence"/>
</dbReference>
<name>A0ABS5PT14_9FIRM</name>